<dbReference type="EMBL" id="UINC01001150">
    <property type="protein sequence ID" value="SUZ72497.1"/>
    <property type="molecule type" value="Genomic_DNA"/>
</dbReference>
<organism evidence="1">
    <name type="scientific">marine metagenome</name>
    <dbReference type="NCBI Taxonomy" id="408172"/>
    <lineage>
        <taxon>unclassified sequences</taxon>
        <taxon>metagenomes</taxon>
        <taxon>ecological metagenomes</taxon>
    </lineage>
</organism>
<accession>A0A381Q306</accession>
<reference evidence="1" key="1">
    <citation type="submission" date="2018-05" db="EMBL/GenBank/DDBJ databases">
        <authorList>
            <person name="Lanie J.A."/>
            <person name="Ng W.-L."/>
            <person name="Kazmierczak K.M."/>
            <person name="Andrzejewski T.M."/>
            <person name="Davidsen T.M."/>
            <person name="Wayne K.J."/>
            <person name="Tettelin H."/>
            <person name="Glass J.I."/>
            <person name="Rusch D."/>
            <person name="Podicherti R."/>
            <person name="Tsui H.-C.T."/>
            <person name="Winkler M.E."/>
        </authorList>
    </citation>
    <scope>NUCLEOTIDE SEQUENCE</scope>
</reference>
<protein>
    <submittedName>
        <fullName evidence="1">Uncharacterized protein</fullName>
    </submittedName>
</protein>
<proteinExistence type="predicted"/>
<gene>
    <name evidence="1" type="ORF">METZ01_LOCUS25351</name>
</gene>
<name>A0A381Q306_9ZZZZ</name>
<sequence>MSYPVTEYLNSATAGGLGLGTLDLVGSRDDEAMLETVEHFRQRRRLSSVDPSHLDLIIDEISLAGSEPVEYVARLFNSHEVVFVGHDLPSRKTGLFMQELIPAVRSAGVELLGIEWACVDDQSLLDELVNAPQFDEGIARSALFRWGLRHHFAYVEYLDILRSVWGVNRTREPHSPSFRVVALDYDIEIDAVTDTADLRSPYAWEHLRPRGPASRHMADVLLREFVERGHKALVLTRTGNALTRLRRRPHPVTDRIDREIVNGWVVGCGNHVYSAIADQAATVLIHQPLPAEGEHGFFTLPADGYLDAAFAHPNGPRFPIAFDVGSGPIGRLPCSTSADGGDMSQFAHGWVFLETSSRLQGPTPLTGLFDDGNIAEARRWSLDPHLRSSDATATDFDAALSNAAAAAELGWTQIV</sequence>
<evidence type="ECO:0000313" key="1">
    <source>
        <dbReference type="EMBL" id="SUZ72497.1"/>
    </source>
</evidence>
<dbReference type="AlphaFoldDB" id="A0A381Q306"/>